<gene>
    <name evidence="1" type="ORF">GCM10023331_22150</name>
</gene>
<reference evidence="2" key="1">
    <citation type="journal article" date="2019" name="Int. J. Syst. Evol. Microbiol.">
        <title>The Global Catalogue of Microorganisms (GCM) 10K type strain sequencing project: providing services to taxonomists for standard genome sequencing and annotation.</title>
        <authorList>
            <consortium name="The Broad Institute Genomics Platform"/>
            <consortium name="The Broad Institute Genome Sequencing Center for Infectious Disease"/>
            <person name="Wu L."/>
            <person name="Ma J."/>
        </authorList>
    </citation>
    <scope>NUCLEOTIDE SEQUENCE [LARGE SCALE GENOMIC DNA]</scope>
    <source>
        <strain evidence="2">JCM 18326</strain>
    </source>
</reference>
<accession>A0ABP9DDX9</accession>
<dbReference type="EMBL" id="BAABJX010000033">
    <property type="protein sequence ID" value="GAA4836528.1"/>
    <property type="molecule type" value="Genomic_DNA"/>
</dbReference>
<sequence length="195" mass="23240">MSKAQNLIEFNYQVRVRLNSRELDGPCFISTKGQLILDPIRDRNDIEKNSFTYDKWGEATVQIEYDGEIFFIQGNELREQIYCYSCTDNKYIYRLRVFFDVGNILVLKRTKKTIWEKVLNPFYNEKIWEIYPVLADMRTIKFQLSYKKDDQTDELEYTARLVEEYEYFGNTGTGIGIIEELKYDTHSYPLCSKSN</sequence>
<evidence type="ECO:0000313" key="2">
    <source>
        <dbReference type="Proteomes" id="UP001500298"/>
    </source>
</evidence>
<protein>
    <recommendedName>
        <fullName evidence="3">DUF4178 domain-containing protein</fullName>
    </recommendedName>
</protein>
<comment type="caution">
    <text evidence="1">The sequence shown here is derived from an EMBL/GenBank/DDBJ whole genome shotgun (WGS) entry which is preliminary data.</text>
</comment>
<name>A0ABP9DDX9_9BACT</name>
<organism evidence="1 2">
    <name type="scientific">Algivirga pacifica</name>
    <dbReference type="NCBI Taxonomy" id="1162670"/>
    <lineage>
        <taxon>Bacteria</taxon>
        <taxon>Pseudomonadati</taxon>
        <taxon>Bacteroidota</taxon>
        <taxon>Cytophagia</taxon>
        <taxon>Cytophagales</taxon>
        <taxon>Flammeovirgaceae</taxon>
        <taxon>Algivirga</taxon>
    </lineage>
</organism>
<evidence type="ECO:0000313" key="1">
    <source>
        <dbReference type="EMBL" id="GAA4836528.1"/>
    </source>
</evidence>
<evidence type="ECO:0008006" key="3">
    <source>
        <dbReference type="Google" id="ProtNLM"/>
    </source>
</evidence>
<dbReference type="Proteomes" id="UP001500298">
    <property type="component" value="Unassembled WGS sequence"/>
</dbReference>
<keyword evidence="2" id="KW-1185">Reference proteome</keyword>
<proteinExistence type="predicted"/>